<evidence type="ECO:0000256" key="1">
    <source>
        <dbReference type="SAM" id="Phobius"/>
    </source>
</evidence>
<evidence type="ECO:0000313" key="2">
    <source>
        <dbReference type="EMBL" id="PVI04437.1"/>
    </source>
</evidence>
<name>A0A2V1E1N2_9PLEO</name>
<feature type="transmembrane region" description="Helical" evidence="1">
    <location>
        <begin position="26"/>
        <end position="47"/>
    </location>
</feature>
<feature type="transmembrane region" description="Helical" evidence="1">
    <location>
        <begin position="97"/>
        <end position="122"/>
    </location>
</feature>
<feature type="transmembrane region" description="Helical" evidence="1">
    <location>
        <begin position="67"/>
        <end position="90"/>
    </location>
</feature>
<gene>
    <name evidence="2" type="ORF">DM02DRAFT_611463</name>
</gene>
<organism evidence="2 3">
    <name type="scientific">Periconia macrospinosa</name>
    <dbReference type="NCBI Taxonomy" id="97972"/>
    <lineage>
        <taxon>Eukaryota</taxon>
        <taxon>Fungi</taxon>
        <taxon>Dikarya</taxon>
        <taxon>Ascomycota</taxon>
        <taxon>Pezizomycotina</taxon>
        <taxon>Dothideomycetes</taxon>
        <taxon>Pleosporomycetidae</taxon>
        <taxon>Pleosporales</taxon>
        <taxon>Massarineae</taxon>
        <taxon>Periconiaceae</taxon>
        <taxon>Periconia</taxon>
    </lineage>
</organism>
<keyword evidence="1" id="KW-1133">Transmembrane helix</keyword>
<dbReference type="Proteomes" id="UP000244855">
    <property type="component" value="Unassembled WGS sequence"/>
</dbReference>
<sequence>MAKFNWKAKPTDDPKWRGGHRHYWNLWNTTHYIIIPFVVLLVVENYLLRGWLSDERYGHPFSSVDQFWWRIGLALLPDAAITFIQTWGLCTQHWHPITALVSSVALCALWFTVAFLNPFVAYNNEYRFENDETWEKLCYAEAGFQAVISLLYAVMAGFAAKGIHVWRKSRGAKYMNVEMNAQKTTSSFEYSHDATARV</sequence>
<proteinExistence type="predicted"/>
<evidence type="ECO:0000313" key="3">
    <source>
        <dbReference type="Proteomes" id="UP000244855"/>
    </source>
</evidence>
<accession>A0A2V1E1N2</accession>
<dbReference type="OrthoDB" id="4167046at2759"/>
<keyword evidence="1" id="KW-0472">Membrane</keyword>
<dbReference type="AlphaFoldDB" id="A0A2V1E1N2"/>
<keyword evidence="3" id="KW-1185">Reference proteome</keyword>
<feature type="transmembrane region" description="Helical" evidence="1">
    <location>
        <begin position="142"/>
        <end position="160"/>
    </location>
</feature>
<dbReference type="EMBL" id="KZ805321">
    <property type="protein sequence ID" value="PVI04437.1"/>
    <property type="molecule type" value="Genomic_DNA"/>
</dbReference>
<protein>
    <submittedName>
        <fullName evidence="2">Uncharacterized protein</fullName>
    </submittedName>
</protein>
<reference evidence="2 3" key="1">
    <citation type="journal article" date="2018" name="Sci. Rep.">
        <title>Comparative genomics provides insights into the lifestyle and reveals functional heterogeneity of dark septate endophytic fungi.</title>
        <authorList>
            <person name="Knapp D.G."/>
            <person name="Nemeth J.B."/>
            <person name="Barry K."/>
            <person name="Hainaut M."/>
            <person name="Henrissat B."/>
            <person name="Johnson J."/>
            <person name="Kuo A."/>
            <person name="Lim J.H.P."/>
            <person name="Lipzen A."/>
            <person name="Nolan M."/>
            <person name="Ohm R.A."/>
            <person name="Tamas L."/>
            <person name="Grigoriev I.V."/>
            <person name="Spatafora J.W."/>
            <person name="Nagy L.G."/>
            <person name="Kovacs G.M."/>
        </authorList>
    </citation>
    <scope>NUCLEOTIDE SEQUENCE [LARGE SCALE GENOMIC DNA]</scope>
    <source>
        <strain evidence="2 3">DSE2036</strain>
    </source>
</reference>
<keyword evidence="1" id="KW-0812">Transmembrane</keyword>